<keyword evidence="1" id="KW-0732">Signal</keyword>
<dbReference type="AlphaFoldDB" id="A0A9D9N1Q7"/>
<dbReference type="Pfam" id="PF08238">
    <property type="entry name" value="Sel1"/>
    <property type="match status" value="3"/>
</dbReference>
<dbReference type="InterPro" id="IPR011600">
    <property type="entry name" value="Pept_C14_caspase"/>
</dbReference>
<feature type="domain" description="Caspase family p20" evidence="2">
    <location>
        <begin position="24"/>
        <end position="152"/>
    </location>
</feature>
<dbReference type="Proteomes" id="UP000823638">
    <property type="component" value="Unassembled WGS sequence"/>
</dbReference>
<dbReference type="InterPro" id="IPR001309">
    <property type="entry name" value="Pept_C14_p20"/>
</dbReference>
<feature type="chain" id="PRO_5039490546" evidence="1">
    <location>
        <begin position="23"/>
        <end position="614"/>
    </location>
</feature>
<reference evidence="3" key="2">
    <citation type="journal article" date="2021" name="PeerJ">
        <title>Extensive microbial diversity within the chicken gut microbiome revealed by metagenomics and culture.</title>
        <authorList>
            <person name="Gilroy R."/>
            <person name="Ravi A."/>
            <person name="Getino M."/>
            <person name="Pursley I."/>
            <person name="Horton D.L."/>
            <person name="Alikhan N.F."/>
            <person name="Baker D."/>
            <person name="Gharbi K."/>
            <person name="Hall N."/>
            <person name="Watson M."/>
            <person name="Adriaenssens E.M."/>
            <person name="Foster-Nyarko E."/>
            <person name="Jarju S."/>
            <person name="Secka A."/>
            <person name="Antonio M."/>
            <person name="Oren A."/>
            <person name="Chaudhuri R.R."/>
            <person name="La Ragione R."/>
            <person name="Hildebrand F."/>
            <person name="Pallen M.J."/>
        </authorList>
    </citation>
    <scope>NUCLEOTIDE SEQUENCE</scope>
    <source>
        <strain evidence="3">10532</strain>
    </source>
</reference>
<evidence type="ECO:0000259" key="2">
    <source>
        <dbReference type="PROSITE" id="PS50208"/>
    </source>
</evidence>
<dbReference type="PANTHER" id="PTHR22576:SF37">
    <property type="entry name" value="MUCOSA-ASSOCIATED LYMPHOID TISSUE LYMPHOMA TRANSLOCATION PROTEIN 1"/>
    <property type="match status" value="1"/>
</dbReference>
<dbReference type="PROSITE" id="PS50208">
    <property type="entry name" value="CASPASE_P20"/>
    <property type="match status" value="1"/>
</dbReference>
<evidence type="ECO:0000256" key="1">
    <source>
        <dbReference type="SAM" id="SignalP"/>
    </source>
</evidence>
<dbReference type="EMBL" id="JADIMM010000036">
    <property type="protein sequence ID" value="MBO8457157.1"/>
    <property type="molecule type" value="Genomic_DNA"/>
</dbReference>
<dbReference type="Pfam" id="PF00656">
    <property type="entry name" value="Peptidase_C14"/>
    <property type="match status" value="1"/>
</dbReference>
<dbReference type="Gene3D" id="1.25.40.10">
    <property type="entry name" value="Tetratricopeptide repeat domain"/>
    <property type="match status" value="1"/>
</dbReference>
<organism evidence="3 4">
    <name type="scientific">Candidatus Gallitreponema excrementavium</name>
    <dbReference type="NCBI Taxonomy" id="2840840"/>
    <lineage>
        <taxon>Bacteria</taxon>
        <taxon>Pseudomonadati</taxon>
        <taxon>Spirochaetota</taxon>
        <taxon>Spirochaetia</taxon>
        <taxon>Spirochaetales</taxon>
        <taxon>Candidatus Gallitreponema</taxon>
    </lineage>
</organism>
<dbReference type="InterPro" id="IPR011990">
    <property type="entry name" value="TPR-like_helical_dom_sf"/>
</dbReference>
<dbReference type="GO" id="GO:0004197">
    <property type="term" value="F:cysteine-type endopeptidase activity"/>
    <property type="evidence" value="ECO:0007669"/>
    <property type="project" value="InterPro"/>
</dbReference>
<dbReference type="SMART" id="SM00671">
    <property type="entry name" value="SEL1"/>
    <property type="match status" value="3"/>
</dbReference>
<dbReference type="SUPFAM" id="SSF81901">
    <property type="entry name" value="HCP-like"/>
    <property type="match status" value="1"/>
</dbReference>
<dbReference type="InterPro" id="IPR052039">
    <property type="entry name" value="Caspase-related_regulators"/>
</dbReference>
<feature type="signal peptide" evidence="1">
    <location>
        <begin position="1"/>
        <end position="22"/>
    </location>
</feature>
<name>A0A9D9N1Q7_9SPIR</name>
<sequence>MLRIRIFLLCAFSLVFCHQFFSQEAKNALLIANSDYTEVKSLTQPVPEGEDLKVALESIGFTVTFVKNANRDQMFDTLREFRKKVNETGGIAFFHYGGHAVQIDGKNYLIPVDAKIDDEDQIRYRCVELDEVMDSMTGDSNVVILDSCRNDPFPNSRHRGGDSRGLAAVTRKPKNSIIVYSAEAGETAQDGVYTPALTKRITEKGASLTNILMKVRYDVFLETNEKQLPGEYGQLLSPIYLAGKPENVSSSESYAFQGFISVSVITPCEVYIDNEYKNNIGEFGSSVFNVPAGRHKVKVVYVDKKEEEKESLVKESDTEKIIFDYLSDETKENCYNKGNDYFYGKNNVIQNYESAVYYYRLAAEAGYAKAQNSLGYCYYNGHGVDKDKNIAHDWYLKAANSGDVDGMINVAKYYEEGASFSRAEEWYYKAKEAGYNGIQDDIDRNKKKWQEYKRDKAWDSFCDFLDSHTNRTGFSIGLVDYSYCRNVKYNSLVGLWPAMGYWGPLPYLFIGTSVNLLNLFLSNSEFIMSGSFIGFLGMNYTVAERFNLYLLCGYGYGKLWNMDSSSQIGRAGIGVDFMDVLWDCTLTVEYSLDFYSDFGFIDRFFVGLGGTFGR</sequence>
<dbReference type="InterPro" id="IPR029030">
    <property type="entry name" value="Caspase-like_dom_sf"/>
</dbReference>
<dbReference type="GO" id="GO:0006508">
    <property type="term" value="P:proteolysis"/>
    <property type="evidence" value="ECO:0007669"/>
    <property type="project" value="InterPro"/>
</dbReference>
<protein>
    <submittedName>
        <fullName evidence="3">Caspase family protein</fullName>
    </submittedName>
</protein>
<dbReference type="PANTHER" id="PTHR22576">
    <property type="entry name" value="MUCOSA ASSOCIATED LYMPHOID TISSUE LYMPHOMA TRANSLOCATION PROTEIN 1/PARACASPASE"/>
    <property type="match status" value="1"/>
</dbReference>
<accession>A0A9D9N1Q7</accession>
<proteinExistence type="predicted"/>
<evidence type="ECO:0000313" key="4">
    <source>
        <dbReference type="Proteomes" id="UP000823638"/>
    </source>
</evidence>
<comment type="caution">
    <text evidence="3">The sequence shown here is derived from an EMBL/GenBank/DDBJ whole genome shotgun (WGS) entry which is preliminary data.</text>
</comment>
<dbReference type="SUPFAM" id="SSF52129">
    <property type="entry name" value="Caspase-like"/>
    <property type="match status" value="1"/>
</dbReference>
<dbReference type="Gene3D" id="3.40.50.1460">
    <property type="match status" value="1"/>
</dbReference>
<reference evidence="3" key="1">
    <citation type="submission" date="2020-10" db="EMBL/GenBank/DDBJ databases">
        <authorList>
            <person name="Gilroy R."/>
        </authorList>
    </citation>
    <scope>NUCLEOTIDE SEQUENCE</scope>
    <source>
        <strain evidence="3">10532</strain>
    </source>
</reference>
<evidence type="ECO:0000313" key="3">
    <source>
        <dbReference type="EMBL" id="MBO8457157.1"/>
    </source>
</evidence>
<dbReference type="InterPro" id="IPR006597">
    <property type="entry name" value="Sel1-like"/>
</dbReference>
<gene>
    <name evidence="3" type="ORF">IAA81_02880</name>
</gene>